<gene>
    <name evidence="3" type="ORF">SAMN04489835_3542</name>
</gene>
<feature type="chain" id="PRO_5009298319" description="Secreted protein" evidence="2">
    <location>
        <begin position="31"/>
        <end position="148"/>
    </location>
</feature>
<proteinExistence type="predicted"/>
<evidence type="ECO:0000256" key="2">
    <source>
        <dbReference type="SAM" id="SignalP"/>
    </source>
</evidence>
<evidence type="ECO:0000313" key="4">
    <source>
        <dbReference type="Proteomes" id="UP000182915"/>
    </source>
</evidence>
<accession>A0A1H6KQY8</accession>
<evidence type="ECO:0000313" key="3">
    <source>
        <dbReference type="EMBL" id="SEH74284.1"/>
    </source>
</evidence>
<sequence>MNRIARFALTAAVSVGLTAGTAMTVGAAQAQGPSYQGGNCPPGVTCTHWLPGQPPPPGGQVLTWDWNVPHDWYWNSDGIVDVTTNTMYPWNGSGAQPATPPPAPQGPPAPPLQKPPGTPFCSPRGSLIIIPPICDEIGVDWPPGSLKR</sequence>
<dbReference type="AlphaFoldDB" id="A0A1H6KQY8"/>
<feature type="region of interest" description="Disordered" evidence="1">
    <location>
        <begin position="90"/>
        <end position="121"/>
    </location>
</feature>
<feature type="signal peptide" evidence="2">
    <location>
        <begin position="1"/>
        <end position="30"/>
    </location>
</feature>
<evidence type="ECO:0000256" key="1">
    <source>
        <dbReference type="SAM" id="MobiDB-lite"/>
    </source>
</evidence>
<feature type="compositionally biased region" description="Pro residues" evidence="1">
    <location>
        <begin position="98"/>
        <end position="118"/>
    </location>
</feature>
<organism evidence="3 4">
    <name type="scientific">Mycolicibacterium rutilum</name>
    <name type="common">Mycobacterium rutilum</name>
    <dbReference type="NCBI Taxonomy" id="370526"/>
    <lineage>
        <taxon>Bacteria</taxon>
        <taxon>Bacillati</taxon>
        <taxon>Actinomycetota</taxon>
        <taxon>Actinomycetes</taxon>
        <taxon>Mycobacteriales</taxon>
        <taxon>Mycobacteriaceae</taxon>
        <taxon>Mycolicibacterium</taxon>
    </lineage>
</organism>
<reference evidence="4" key="1">
    <citation type="submission" date="2016-10" db="EMBL/GenBank/DDBJ databases">
        <authorList>
            <person name="Varghese N."/>
            <person name="Submissions S."/>
        </authorList>
    </citation>
    <scope>NUCLEOTIDE SEQUENCE [LARGE SCALE GENOMIC DNA]</scope>
    <source>
        <strain evidence="4">DSM 45405</strain>
    </source>
</reference>
<keyword evidence="4" id="KW-1185">Reference proteome</keyword>
<evidence type="ECO:0008006" key="5">
    <source>
        <dbReference type="Google" id="ProtNLM"/>
    </source>
</evidence>
<name>A0A1H6KQY8_MYCRU</name>
<keyword evidence="2" id="KW-0732">Signal</keyword>
<protein>
    <recommendedName>
        <fullName evidence="5">Secreted protein</fullName>
    </recommendedName>
</protein>
<dbReference type="Proteomes" id="UP000182915">
    <property type="component" value="Chromosome I"/>
</dbReference>
<dbReference type="EMBL" id="LT629971">
    <property type="protein sequence ID" value="SEH74284.1"/>
    <property type="molecule type" value="Genomic_DNA"/>
</dbReference>
<dbReference type="RefSeq" id="WP_235632026.1">
    <property type="nucleotide sequence ID" value="NZ_LT629971.1"/>
</dbReference>